<comment type="caution">
    <text evidence="1">The sequence shown here is derived from an EMBL/GenBank/DDBJ whole genome shotgun (WGS) entry which is preliminary data.</text>
</comment>
<evidence type="ECO:0000313" key="1">
    <source>
        <dbReference type="EMBL" id="OIQ82539.1"/>
    </source>
</evidence>
<sequence length="161" mass="18100">MGEFGKTISIKFLKDVDTQIAFSAKKHGCANRSEFMRLAVNHMLLSDGVDSAVDRIRSMLVNHDDQFERQSNELVQMVTLVGNRMEVVNESTQAIFLTVREQMEKSDSTFGPSINGFDIQSVERLEMMTKELASLALQVEQLTVTNATLVKALTQRIVKDD</sequence>
<organism evidence="1">
    <name type="scientific">mine drainage metagenome</name>
    <dbReference type="NCBI Taxonomy" id="410659"/>
    <lineage>
        <taxon>unclassified sequences</taxon>
        <taxon>metagenomes</taxon>
        <taxon>ecological metagenomes</taxon>
    </lineage>
</organism>
<dbReference type="AlphaFoldDB" id="A0A1J5QYL2"/>
<protein>
    <submittedName>
        <fullName evidence="1">Uncharacterized protein</fullName>
    </submittedName>
</protein>
<accession>A0A1J5QYL2</accession>
<gene>
    <name evidence="1" type="ORF">GALL_356730</name>
</gene>
<dbReference type="EMBL" id="MLJW01000793">
    <property type="protein sequence ID" value="OIQ82539.1"/>
    <property type="molecule type" value="Genomic_DNA"/>
</dbReference>
<name>A0A1J5QYL2_9ZZZZ</name>
<proteinExistence type="predicted"/>
<reference evidence="1" key="1">
    <citation type="submission" date="2016-10" db="EMBL/GenBank/DDBJ databases">
        <title>Sequence of Gallionella enrichment culture.</title>
        <authorList>
            <person name="Poehlein A."/>
            <person name="Muehling M."/>
            <person name="Daniel R."/>
        </authorList>
    </citation>
    <scope>NUCLEOTIDE SEQUENCE</scope>
</reference>